<dbReference type="EMBL" id="VOLQ01000009">
    <property type="protein sequence ID" value="TWX69060.1"/>
    <property type="molecule type" value="Genomic_DNA"/>
</dbReference>
<accession>A0A5C6QKA1</accession>
<dbReference type="Proteomes" id="UP000321525">
    <property type="component" value="Unassembled WGS sequence"/>
</dbReference>
<organism evidence="3 5">
    <name type="scientific">Colwellia hornerae</name>
    <dbReference type="NCBI Taxonomy" id="89402"/>
    <lineage>
        <taxon>Bacteria</taxon>
        <taxon>Pseudomonadati</taxon>
        <taxon>Pseudomonadota</taxon>
        <taxon>Gammaproteobacteria</taxon>
        <taxon>Alteromonadales</taxon>
        <taxon>Colwelliaceae</taxon>
        <taxon>Colwellia</taxon>
    </lineage>
</organism>
<dbReference type="AlphaFoldDB" id="A0A5C6QKA1"/>
<dbReference type="InterPro" id="IPR036890">
    <property type="entry name" value="HATPase_C_sf"/>
</dbReference>
<dbReference type="EMBL" id="VOLR01000010">
    <property type="protein sequence ID" value="TWX60256.1"/>
    <property type="molecule type" value="Genomic_DNA"/>
</dbReference>
<evidence type="ECO:0000313" key="3">
    <source>
        <dbReference type="EMBL" id="TWX69060.1"/>
    </source>
</evidence>
<evidence type="ECO:0000259" key="1">
    <source>
        <dbReference type="Pfam" id="PF02518"/>
    </source>
</evidence>
<reference evidence="3 5" key="1">
    <citation type="submission" date="2019-07" db="EMBL/GenBank/DDBJ databases">
        <title>Genomes of sea-ice associated Colwellia species.</title>
        <authorList>
            <person name="Bowman J.P."/>
        </authorList>
    </citation>
    <scope>NUCLEOTIDE SEQUENCE [LARGE SCALE GENOMIC DNA]</scope>
    <source>
        <strain evidence="2 4">ACAM 607</strain>
        <strain evidence="3 5">IC036</strain>
    </source>
</reference>
<feature type="domain" description="Histidine kinase/HSP90-like ATPase" evidence="1">
    <location>
        <begin position="6"/>
        <end position="83"/>
    </location>
</feature>
<evidence type="ECO:0000313" key="5">
    <source>
        <dbReference type="Proteomes" id="UP000321917"/>
    </source>
</evidence>
<dbReference type="Proteomes" id="UP000321917">
    <property type="component" value="Unassembled WGS sequence"/>
</dbReference>
<gene>
    <name evidence="2" type="ORF">ESZ26_08585</name>
    <name evidence="3" type="ORF">ESZ27_06845</name>
</gene>
<evidence type="ECO:0000313" key="2">
    <source>
        <dbReference type="EMBL" id="TWX60256.1"/>
    </source>
</evidence>
<evidence type="ECO:0000313" key="4">
    <source>
        <dbReference type="Proteomes" id="UP000321525"/>
    </source>
</evidence>
<dbReference type="SUPFAM" id="SSF55874">
    <property type="entry name" value="ATPase domain of HSP90 chaperone/DNA topoisomerase II/histidine kinase"/>
    <property type="match status" value="1"/>
</dbReference>
<proteinExistence type="predicted"/>
<comment type="caution">
    <text evidence="3">The sequence shown here is derived from an EMBL/GenBank/DDBJ whole genome shotgun (WGS) entry which is preliminary data.</text>
</comment>
<dbReference type="Pfam" id="PF02518">
    <property type="entry name" value="HATPase_c"/>
    <property type="match status" value="1"/>
</dbReference>
<sequence length="91" mass="9923">MQKTPIIMVIQSTENHLTINVSNSASVLSADIPKMTTRFWRKGTTEGAGLGLSIVDTIAQIYKGSITLKNDKNTFVAEFTIPVRIITSPSI</sequence>
<keyword evidence="4" id="KW-1185">Reference proteome</keyword>
<dbReference type="InterPro" id="IPR003594">
    <property type="entry name" value="HATPase_dom"/>
</dbReference>
<protein>
    <submittedName>
        <fullName evidence="3">GHKL domain-containing protein</fullName>
    </submittedName>
</protein>
<dbReference type="Gene3D" id="3.30.565.10">
    <property type="entry name" value="Histidine kinase-like ATPase, C-terminal domain"/>
    <property type="match status" value="1"/>
</dbReference>
<name>A0A5C6QKA1_9GAMM</name>
<dbReference type="OrthoDB" id="9809766at2"/>